<dbReference type="InterPro" id="IPR025668">
    <property type="entry name" value="Tnp_DDE_dom"/>
</dbReference>
<dbReference type="PANTHER" id="PTHR34631:SF3">
    <property type="entry name" value="ISSOD12 TRANSPOSASE TNPA_ISSOD12"/>
    <property type="match status" value="1"/>
</dbReference>
<organism evidence="2 3">
    <name type="scientific">Lichenicola cladoniae</name>
    <dbReference type="NCBI Taxonomy" id="1484109"/>
    <lineage>
        <taxon>Bacteria</taxon>
        <taxon>Pseudomonadati</taxon>
        <taxon>Pseudomonadota</taxon>
        <taxon>Alphaproteobacteria</taxon>
        <taxon>Acetobacterales</taxon>
        <taxon>Acetobacteraceae</taxon>
        <taxon>Lichenicola</taxon>
    </lineage>
</organism>
<gene>
    <name evidence="2" type="ORF">HN018_22180</name>
</gene>
<dbReference type="EMBL" id="CP053709">
    <property type="protein sequence ID" value="QKE93255.1"/>
    <property type="molecule type" value="Genomic_DNA"/>
</dbReference>
<geneLocation type="plasmid" evidence="2 3">
    <name>unnamed1</name>
</geneLocation>
<dbReference type="NCBIfam" id="NF033579">
    <property type="entry name" value="transpos_IS5_2"/>
    <property type="match status" value="1"/>
</dbReference>
<keyword evidence="2" id="KW-0614">Plasmid</keyword>
<dbReference type="InterPro" id="IPR053520">
    <property type="entry name" value="Transposase_Tn903"/>
</dbReference>
<dbReference type="AlphaFoldDB" id="A0A6M8HYK9"/>
<feature type="domain" description="Transposase DDE" evidence="1">
    <location>
        <begin position="32"/>
        <end position="142"/>
    </location>
</feature>
<accession>A0A6M8HYK9</accession>
<name>A0A6M8HYK9_9PROT</name>
<dbReference type="KEGG" id="lck:HN018_22180"/>
<protein>
    <submittedName>
        <fullName evidence="2">IS5 family transposase</fullName>
    </submittedName>
</protein>
<proteinExistence type="predicted"/>
<dbReference type="Proteomes" id="UP000500767">
    <property type="component" value="Plasmid unnamed1"/>
</dbReference>
<dbReference type="RefSeq" id="WP_171837409.1">
    <property type="nucleotide sequence ID" value="NZ_CP053709.1"/>
</dbReference>
<dbReference type="Pfam" id="PF13737">
    <property type="entry name" value="DDE_Tnp_1_5"/>
    <property type="match status" value="1"/>
</dbReference>
<dbReference type="PANTHER" id="PTHR34631">
    <property type="match status" value="1"/>
</dbReference>
<keyword evidence="3" id="KW-1185">Reference proteome</keyword>
<evidence type="ECO:0000313" key="3">
    <source>
        <dbReference type="Proteomes" id="UP000500767"/>
    </source>
</evidence>
<reference evidence="2 3" key="1">
    <citation type="journal article" date="2014" name="World J. Microbiol. Biotechnol.">
        <title>Biodiversity and physiological characteristics of Antarctic and Arctic lichens-associated bacteria.</title>
        <authorList>
            <person name="Lee Y.M."/>
            <person name="Kim E.H."/>
            <person name="Lee H.K."/>
            <person name="Hong S.G."/>
        </authorList>
    </citation>
    <scope>NUCLEOTIDE SEQUENCE [LARGE SCALE GENOMIC DNA]</scope>
    <source>
        <strain evidence="2 3">PAMC 26569</strain>
        <plasmid evidence="2">unnamed1</plasmid>
    </source>
</reference>
<dbReference type="InterPro" id="IPR053172">
    <property type="entry name" value="Tn903_transposase"/>
</dbReference>
<evidence type="ECO:0000313" key="2">
    <source>
        <dbReference type="EMBL" id="QKE93255.1"/>
    </source>
</evidence>
<sequence length="323" mass="35878">MPFKHNASRRHHIPKARRRVMNWPAYEAGLRQRGDLRLWLDEAALTGWHAARRTTRGGQPIYAEVAIELVLTLRLVFHLALRQAEGFARSVLRLLGLDLCVPDHSTLSRRGRAFARRQPRAGRRDEPVHVVLDSTGLQVFGQGEWDAEKHGRTPRQWRKLHLAVNAETGEIVAHSLTDKDTGDISEVAVLLATVEGQIASVIADGAYDGTSVYDAAAARQHYPPPHIVIPPRASSIVKADAEVQTVRDRHVHDIAEKGRMAWQKANGYGRRSIVETTIGRYKHIIGSKLRARSTAGHKGEVAIAICALNQMIRIARSLSVPAL</sequence>
<evidence type="ECO:0000259" key="1">
    <source>
        <dbReference type="Pfam" id="PF13737"/>
    </source>
</evidence>